<gene>
    <name evidence="1" type="ORF">Pcinc_001619</name>
</gene>
<dbReference type="PANTHER" id="PTHR35385">
    <property type="entry name" value="PROTEIN B, PUTATIVE-RELATED-RELATED"/>
    <property type="match status" value="1"/>
</dbReference>
<dbReference type="Proteomes" id="UP001286313">
    <property type="component" value="Unassembled WGS sequence"/>
</dbReference>
<dbReference type="PANTHER" id="PTHR35385:SF2">
    <property type="entry name" value="PROTEIN B, PUTATIVE-RELATED"/>
    <property type="match status" value="1"/>
</dbReference>
<dbReference type="AlphaFoldDB" id="A0AAE1GMN1"/>
<name>A0AAE1GMN1_PETCI</name>
<comment type="caution">
    <text evidence="1">The sequence shown here is derived from an EMBL/GenBank/DDBJ whole genome shotgun (WGS) entry which is preliminary data.</text>
</comment>
<keyword evidence="2" id="KW-1185">Reference proteome</keyword>
<sequence length="617" mass="71329">MHLEDGYVAQAAPKDTTLTGFFKLCQRDEFARTLYYWEAPRYYTWHKTGRKWQRRKQGKPVQDYSGSTLTILWEKCLLVVDIMDSNQGTDIYNFEEYGFWNADIRQEGECLKLRTNVKNRDDFQRWREVFSIKTNTCFNSYKLYNVGVRKAFRQRLICMHGVKTHKGVKKTSTGCRVFMDATIKIIHRHAVKVDPLLKEFPCFVEVRGKHNHPLDSVDILNQLRIPSSTKDVFEKYFEQGMTTAQAHRHHLMKMELCEDLQRQANPAMNPSPRAIAHMRRNWMAGAVPLAILFTSSQDEFTLTKGFGMVWRWLLHSKNAIQKDHRQGLMAGMKALVYADSKEDFRDKWENFQASSLTMTYPNFLRYLSSLVQRKEEWAVAFRDGAVLRGHHTNNFCHATMSIIKEFVLKRCKAYNTAQLVVSVADIFDYYMRQRLVDVALKRRRVKVVNVGKSRHWLAVLAKGEEKAPKEAFFTDLSVTENKDEIRVSSEEIPVSSEEIPVLSEEISVSTEELKTEVEVKTEDMDTTNENEYASEHHQEAVIAAKIQEATEAIQRAGARFGNKDSIQALDRFIQRMNSVHSTTQLNSELFGTSSALFLIRLETGNLVNNAEILKSQG</sequence>
<reference evidence="1" key="1">
    <citation type="submission" date="2023-10" db="EMBL/GenBank/DDBJ databases">
        <title>Genome assemblies of two species of porcelain crab, Petrolisthes cinctipes and Petrolisthes manimaculis (Anomura: Porcellanidae).</title>
        <authorList>
            <person name="Angst P."/>
        </authorList>
    </citation>
    <scope>NUCLEOTIDE SEQUENCE</scope>
    <source>
        <strain evidence="1">PB745_01</strain>
        <tissue evidence="1">Gill</tissue>
    </source>
</reference>
<protein>
    <submittedName>
        <fullName evidence="1">Uncharacterized protein</fullName>
    </submittedName>
</protein>
<dbReference type="EMBL" id="JAWQEG010000102">
    <property type="protein sequence ID" value="KAK3894641.1"/>
    <property type="molecule type" value="Genomic_DNA"/>
</dbReference>
<organism evidence="1 2">
    <name type="scientific">Petrolisthes cinctipes</name>
    <name type="common">Flat porcelain crab</name>
    <dbReference type="NCBI Taxonomy" id="88211"/>
    <lineage>
        <taxon>Eukaryota</taxon>
        <taxon>Metazoa</taxon>
        <taxon>Ecdysozoa</taxon>
        <taxon>Arthropoda</taxon>
        <taxon>Crustacea</taxon>
        <taxon>Multicrustacea</taxon>
        <taxon>Malacostraca</taxon>
        <taxon>Eumalacostraca</taxon>
        <taxon>Eucarida</taxon>
        <taxon>Decapoda</taxon>
        <taxon>Pleocyemata</taxon>
        <taxon>Anomura</taxon>
        <taxon>Galatheoidea</taxon>
        <taxon>Porcellanidae</taxon>
        <taxon>Petrolisthes</taxon>
    </lineage>
</organism>
<evidence type="ECO:0000313" key="2">
    <source>
        <dbReference type="Proteomes" id="UP001286313"/>
    </source>
</evidence>
<evidence type="ECO:0000313" key="1">
    <source>
        <dbReference type="EMBL" id="KAK3894641.1"/>
    </source>
</evidence>
<proteinExistence type="predicted"/>
<accession>A0AAE1GMN1</accession>